<gene>
    <name evidence="1" type="ORF">SCALOS_LOCUS2093</name>
</gene>
<sequence length="133" mass="14862">MVTQKRKLKGKRNLGNLGDLEIETTQLNGKDVLKKQDCVKELKCKKNVSLVSCRSVIRAGSGHTPFTLVASPVEPQSLLFRGRRKEENGDFVRLGHEVTEHAKRGKDESTIACRETIPKCAKIATWLRHAGLK</sequence>
<organism evidence="1 2">
    <name type="scientific">Scutellospora calospora</name>
    <dbReference type="NCBI Taxonomy" id="85575"/>
    <lineage>
        <taxon>Eukaryota</taxon>
        <taxon>Fungi</taxon>
        <taxon>Fungi incertae sedis</taxon>
        <taxon>Mucoromycota</taxon>
        <taxon>Glomeromycotina</taxon>
        <taxon>Glomeromycetes</taxon>
        <taxon>Diversisporales</taxon>
        <taxon>Gigasporaceae</taxon>
        <taxon>Scutellospora</taxon>
    </lineage>
</organism>
<dbReference type="EMBL" id="CAJVPM010001730">
    <property type="protein sequence ID" value="CAG8472613.1"/>
    <property type="molecule type" value="Genomic_DNA"/>
</dbReference>
<keyword evidence="2" id="KW-1185">Reference proteome</keyword>
<evidence type="ECO:0000313" key="1">
    <source>
        <dbReference type="EMBL" id="CAG8472613.1"/>
    </source>
</evidence>
<accession>A0ACA9KHY3</accession>
<name>A0ACA9KHY3_9GLOM</name>
<dbReference type="Proteomes" id="UP000789860">
    <property type="component" value="Unassembled WGS sequence"/>
</dbReference>
<reference evidence="1" key="1">
    <citation type="submission" date="2021-06" db="EMBL/GenBank/DDBJ databases">
        <authorList>
            <person name="Kallberg Y."/>
            <person name="Tangrot J."/>
            <person name="Rosling A."/>
        </authorList>
    </citation>
    <scope>NUCLEOTIDE SEQUENCE</scope>
    <source>
        <strain evidence="1">AU212A</strain>
    </source>
</reference>
<protein>
    <submittedName>
        <fullName evidence="1">7963_t:CDS:1</fullName>
    </submittedName>
</protein>
<proteinExistence type="predicted"/>
<comment type="caution">
    <text evidence="1">The sequence shown here is derived from an EMBL/GenBank/DDBJ whole genome shotgun (WGS) entry which is preliminary data.</text>
</comment>
<evidence type="ECO:0000313" key="2">
    <source>
        <dbReference type="Proteomes" id="UP000789860"/>
    </source>
</evidence>